<dbReference type="GO" id="GO:0005874">
    <property type="term" value="C:microtubule"/>
    <property type="evidence" value="ECO:0007669"/>
    <property type="project" value="InterPro"/>
</dbReference>
<proteinExistence type="predicted"/>
<dbReference type="Pfam" id="PF24714">
    <property type="entry name" value="TOR1L1_N"/>
    <property type="match status" value="1"/>
</dbReference>
<accession>A0A830CBY4</accession>
<dbReference type="InterPro" id="IPR033337">
    <property type="entry name" value="TORTIFOLIA1/SINE1-2"/>
</dbReference>
<protein>
    <recommendedName>
        <fullName evidence="1">TORTIFOLIA1/SINE1-2 N-terminal domain-containing protein</fullName>
    </recommendedName>
</protein>
<evidence type="ECO:0000313" key="3">
    <source>
        <dbReference type="Proteomes" id="UP000653305"/>
    </source>
</evidence>
<organism evidence="2 3">
    <name type="scientific">Phtheirospermum japonicum</name>
    <dbReference type="NCBI Taxonomy" id="374723"/>
    <lineage>
        <taxon>Eukaryota</taxon>
        <taxon>Viridiplantae</taxon>
        <taxon>Streptophyta</taxon>
        <taxon>Embryophyta</taxon>
        <taxon>Tracheophyta</taxon>
        <taxon>Spermatophyta</taxon>
        <taxon>Magnoliopsida</taxon>
        <taxon>eudicotyledons</taxon>
        <taxon>Gunneridae</taxon>
        <taxon>Pentapetalae</taxon>
        <taxon>asterids</taxon>
        <taxon>lamiids</taxon>
        <taxon>Lamiales</taxon>
        <taxon>Orobanchaceae</taxon>
        <taxon>Orobanchaceae incertae sedis</taxon>
        <taxon>Phtheirospermum</taxon>
    </lineage>
</organism>
<comment type="caution">
    <text evidence="2">The sequence shown here is derived from an EMBL/GenBank/DDBJ whole genome shotgun (WGS) entry which is preliminary data.</text>
</comment>
<reference evidence="2" key="1">
    <citation type="submission" date="2020-07" db="EMBL/GenBank/DDBJ databases">
        <title>Ethylene signaling mediates host invasion by parasitic plants.</title>
        <authorList>
            <person name="Yoshida S."/>
        </authorList>
    </citation>
    <scope>NUCLEOTIDE SEQUENCE</scope>
    <source>
        <strain evidence="2">Okayama</strain>
    </source>
</reference>
<dbReference type="PANTHER" id="PTHR31355:SF8">
    <property type="entry name" value="TORTIFOLIA1-LIKE PROTEIN 3"/>
    <property type="match status" value="1"/>
</dbReference>
<dbReference type="OrthoDB" id="1744449at2759"/>
<dbReference type="AlphaFoldDB" id="A0A830CBY4"/>
<gene>
    <name evidence="2" type="ORF">PHJA_001813700</name>
</gene>
<dbReference type="InterPro" id="IPR057600">
    <property type="entry name" value="TORTIFOLIA1/SINE1-2_N"/>
</dbReference>
<dbReference type="EMBL" id="BMAC01000451">
    <property type="protein sequence ID" value="GFP96696.1"/>
    <property type="molecule type" value="Genomic_DNA"/>
</dbReference>
<dbReference type="PANTHER" id="PTHR31355">
    <property type="entry name" value="MICROTUBULE-ASSOCIATED PROTEIN TORTIFOLIA1"/>
    <property type="match status" value="1"/>
</dbReference>
<dbReference type="GO" id="GO:0008017">
    <property type="term" value="F:microtubule binding"/>
    <property type="evidence" value="ECO:0007669"/>
    <property type="project" value="InterPro"/>
</dbReference>
<evidence type="ECO:0000313" key="2">
    <source>
        <dbReference type="EMBL" id="GFP96696.1"/>
    </source>
</evidence>
<dbReference type="Proteomes" id="UP000653305">
    <property type="component" value="Unassembled WGS sequence"/>
</dbReference>
<evidence type="ECO:0000259" key="1">
    <source>
        <dbReference type="Pfam" id="PF24714"/>
    </source>
</evidence>
<feature type="domain" description="TORTIFOLIA1/SINE1-2 N-terminal" evidence="1">
    <location>
        <begin position="2"/>
        <end position="53"/>
    </location>
</feature>
<keyword evidence="3" id="KW-1185">Reference proteome</keyword>
<sequence length="60" mass="7003">MCFMEFLSSEDWATRKVGAEALIKIAVVEKDALWEHKASCLETFEDKRFDKVRFFVCALI</sequence>
<name>A0A830CBY4_9LAMI</name>